<evidence type="ECO:0000256" key="4">
    <source>
        <dbReference type="ARBA" id="ARBA00022695"/>
    </source>
</evidence>
<dbReference type="EC" id="2.7.7.49" evidence="1"/>
<dbReference type="InterPro" id="IPR036397">
    <property type="entry name" value="RNaseH_sf"/>
</dbReference>
<dbReference type="InterPro" id="IPR013103">
    <property type="entry name" value="RVT_2"/>
</dbReference>
<keyword evidence="5" id="KW-0540">Nuclease</keyword>
<dbReference type="CDD" id="cd01647">
    <property type="entry name" value="RT_LTR"/>
    <property type="match status" value="1"/>
</dbReference>
<dbReference type="InterPro" id="IPR043128">
    <property type="entry name" value="Rev_trsase/Diguanyl_cyclase"/>
</dbReference>
<dbReference type="PANTHER" id="PTHR35046">
    <property type="entry name" value="ZINC KNUCKLE (CCHC-TYPE) FAMILY PROTEIN"/>
    <property type="match status" value="1"/>
</dbReference>
<reference evidence="11" key="1">
    <citation type="submission" date="2018-02" db="EMBL/GenBank/DDBJ databases">
        <authorList>
            <person name="Cohen D.B."/>
            <person name="Kent A.D."/>
        </authorList>
    </citation>
    <scope>NUCLEOTIDE SEQUENCE</scope>
</reference>
<dbReference type="EMBL" id="OIVN01001380">
    <property type="protein sequence ID" value="SPC93320.1"/>
    <property type="molecule type" value="Genomic_DNA"/>
</dbReference>
<dbReference type="CDD" id="cd00303">
    <property type="entry name" value="retropepsin_like"/>
    <property type="match status" value="1"/>
</dbReference>
<dbReference type="InterPro" id="IPR043502">
    <property type="entry name" value="DNA/RNA_pol_sf"/>
</dbReference>
<organism evidence="11">
    <name type="scientific">Fagus sylvatica</name>
    <name type="common">Beechnut</name>
    <dbReference type="NCBI Taxonomy" id="28930"/>
    <lineage>
        <taxon>Eukaryota</taxon>
        <taxon>Viridiplantae</taxon>
        <taxon>Streptophyta</taxon>
        <taxon>Embryophyta</taxon>
        <taxon>Tracheophyta</taxon>
        <taxon>Spermatophyta</taxon>
        <taxon>Magnoliopsida</taxon>
        <taxon>eudicotyledons</taxon>
        <taxon>Gunneridae</taxon>
        <taxon>Pentapetalae</taxon>
        <taxon>rosids</taxon>
        <taxon>fabids</taxon>
        <taxon>Fagales</taxon>
        <taxon>Fagaceae</taxon>
        <taxon>Fagus</taxon>
    </lineage>
</organism>
<keyword evidence="3" id="KW-0808">Transferase</keyword>
<dbReference type="GO" id="GO:0004519">
    <property type="term" value="F:endonuclease activity"/>
    <property type="evidence" value="ECO:0007669"/>
    <property type="project" value="UniProtKB-KW"/>
</dbReference>
<name>A0A2N9G1T6_FAGSY</name>
<dbReference type="FunFam" id="3.30.420.10:FF:000032">
    <property type="entry name" value="Retrovirus-related Pol polyprotein from transposon 297-like Protein"/>
    <property type="match status" value="1"/>
</dbReference>
<keyword evidence="4" id="KW-0548">Nucleotidyltransferase</keyword>
<dbReference type="InterPro" id="IPR056924">
    <property type="entry name" value="SH3_Tf2-1"/>
</dbReference>
<evidence type="ECO:0000256" key="2">
    <source>
        <dbReference type="ARBA" id="ARBA00022670"/>
    </source>
</evidence>
<accession>A0A2N9G1T6</accession>
<dbReference type="GO" id="GO:0015074">
    <property type="term" value="P:DNA integration"/>
    <property type="evidence" value="ECO:0007669"/>
    <property type="project" value="InterPro"/>
</dbReference>
<dbReference type="InterPro" id="IPR005162">
    <property type="entry name" value="Retrotrans_gag_dom"/>
</dbReference>
<evidence type="ECO:0000259" key="9">
    <source>
        <dbReference type="PROSITE" id="PS50878"/>
    </source>
</evidence>
<dbReference type="GO" id="GO:0006508">
    <property type="term" value="P:proteolysis"/>
    <property type="evidence" value="ECO:0007669"/>
    <property type="project" value="UniProtKB-KW"/>
</dbReference>
<dbReference type="FunFam" id="1.10.340.70:FF:000001">
    <property type="entry name" value="Retrovirus-related Pol polyprotein from transposon gypsy-like Protein"/>
    <property type="match status" value="1"/>
</dbReference>
<dbReference type="GO" id="GO:0003964">
    <property type="term" value="F:RNA-directed DNA polymerase activity"/>
    <property type="evidence" value="ECO:0007669"/>
    <property type="project" value="UniProtKB-KW"/>
</dbReference>
<dbReference type="Pfam" id="PF03732">
    <property type="entry name" value="Retrotrans_gag"/>
    <property type="match status" value="1"/>
</dbReference>
<dbReference type="FunFam" id="3.10.10.10:FF:000007">
    <property type="entry name" value="Retrovirus-related Pol polyprotein from transposon 17.6-like Protein"/>
    <property type="match status" value="1"/>
</dbReference>
<evidence type="ECO:0000256" key="8">
    <source>
        <dbReference type="ARBA" id="ARBA00022918"/>
    </source>
</evidence>
<dbReference type="InterPro" id="IPR001584">
    <property type="entry name" value="Integrase_cat-core"/>
</dbReference>
<evidence type="ECO:0000256" key="7">
    <source>
        <dbReference type="ARBA" id="ARBA00022801"/>
    </source>
</evidence>
<sequence length="1698" mass="194130">MVYKKDKGKKPAMAQEIEVEAVGANGPENHQHREGLEAEVELLRRQLHALTEQFRRDKEHQLRADHHDMVESDPSDVEEYENPFGFIPRQRRGPRVPVMVQPREPAARWESSFKIEFPEFSGSLNAEDFVDWINQVERIFEYHEISDHKKVKLVAIKLKSRASAWWEQFQVQRVRNGKRKVQEWVKMKKELQKQFLPFNYMQTLYRNLHNLRQQSSVDDYTEKFYELNSRLDLQESEEQQVARYLSGLKSPLQDALCLYPIWSISEAYNRALIIEKQLTRKTLQYQSFGGARNQFHNDSNLWQQPRTNTGYLVDRRGCSKKADTDQELSWDPDVVEIGEDSEGEVGLMLVTRKTLLTPKMEDDNEWLRGNIFYTTCSIKDRVCSLVIDGGSCENVISQEVVDKLGLQTIDHPHPYKLSWLKKGNSVKVDKRCLVSFSIRKQFHDKVLCDIVKMDACHLLLGRPWQFDRSTIHDGRRNSYSLEKEGQKFTLLPMKKRAKSAYRMTPLEKEELQRQVSELLHKGYIKHSISPCSVPALLTPKKDGSWRMCVDSRAINKITIKYRFPIPRLDDMLDCLTGAKVFSKLDLRSGYHQIRVRPGDEWKTAFKTPHGLFEWLVMPFGLTNAPSTFMRVMTQMLQPVLGNCAVVYFDDILVYSKTLSEHVGHLKRVFELLREYKFYANTKKCSFATSQVGFLGYVVSAEGIKMDPSKVQAILEWPVPKTVAELLPQHPYYKFQILKKYLSWTPDASIIGIGGVLSQAGKPIAFFSEKLNGAKLNYCTYDLEFYAIVQAIKHWQYYLAYKDFILNTDHEALKHLHSQQNLHKRHVKWVTFLQQFDFSIRHKAGTLNKVADGLSRRHNLLCHMKTIVPGFEEFQTHYKTDQKLQRVLTALQQGQRSAYPGFYSNDGFLFKGTQLCVPACSLRAQLLQEVHNQGHFGKDKTLTLLQQKYFWYGMTKDVAQHVQRCLVCQKAKGTTSTAGLYLPLPVPSRPWECLSMDFVLGLPPTTRRADSILVVVDRFSKMSHFIPCRKSNDASHVAALFFRDVYKLHGLPMSIVSDRDSKFLGHFWRTLWKKVGTTLDYSTTFHPQTDGQTEVTNRSLGNLLRCLIGDHPKEWEEILPIAEFAFNSSINRSTQHSPFEVVYGSNPASVLDLVPLPIPKKVHPKAEEFATILQQVHQQVKLKLEAANAKYKAAADQHRKQVIFEVGDLVWVLISKDRRPEGQYSKLRPRKYGPCRILKRINPNAYERCVMQFLMGLNESFAPVRGQILFMDPMPPINKVFSLIRQEERQRFPPGYKNRGKSPAVNQASLSANQVSLSNFGQNAGTVTDELSSSQLSQVQAQCEQLLALLNSKTLSNPLGHASSSHHQAAINKVSSSTFPVSSITVRKSFRLVKPPSYLQDYHCNLISSSSSSPSPSSDVIHPIQNTLSYSHLSDSHKAFTLAILTPIEPHFYHEAVKSPQWCDAMSKELAALEANHTWVFFLLAGLSLNLTSTMPFLHGDLDEEVFMTLPSGFKIDTLLVYVDDILIASNAPSSVATLTAFLDDKLKLKDLGNAKYFLGLELARSTKCISLCQRKYTLDILQDTGFLASKPVKFPMEQHLKLSRDEGILLPDPTVYRRLIGKLLYLTLTRPDISYLVKQIKSVYGYTTSSSSSCCTLCITISQGLAIMIHVDQKQSIISRSFAEAEYRAMAITTCDIT</sequence>
<protein>
    <recommendedName>
        <fullName evidence="1">RNA-directed DNA polymerase</fullName>
        <ecNumber evidence="1">2.7.7.49</ecNumber>
    </recommendedName>
</protein>
<dbReference type="Pfam" id="PF07727">
    <property type="entry name" value="RVT_2"/>
    <property type="match status" value="1"/>
</dbReference>
<evidence type="ECO:0000313" key="11">
    <source>
        <dbReference type="EMBL" id="SPC93320.1"/>
    </source>
</evidence>
<dbReference type="Gene3D" id="3.30.70.270">
    <property type="match status" value="1"/>
</dbReference>
<dbReference type="InterPro" id="IPR012337">
    <property type="entry name" value="RNaseH-like_sf"/>
</dbReference>
<proteinExistence type="predicted"/>
<dbReference type="InterPro" id="IPR041588">
    <property type="entry name" value="Integrase_H2C2"/>
</dbReference>
<keyword evidence="7" id="KW-0378">Hydrolase</keyword>
<dbReference type="SUPFAM" id="SSF53098">
    <property type="entry name" value="Ribonuclease H-like"/>
    <property type="match status" value="1"/>
</dbReference>
<dbReference type="GO" id="GO:0003676">
    <property type="term" value="F:nucleic acid binding"/>
    <property type="evidence" value="ECO:0007669"/>
    <property type="project" value="InterPro"/>
</dbReference>
<dbReference type="PROSITE" id="PS50878">
    <property type="entry name" value="RT_POL"/>
    <property type="match status" value="1"/>
</dbReference>
<feature type="domain" description="Reverse transcriptase" evidence="9">
    <location>
        <begin position="519"/>
        <end position="698"/>
    </location>
</feature>
<evidence type="ECO:0000259" key="10">
    <source>
        <dbReference type="PROSITE" id="PS50994"/>
    </source>
</evidence>
<gene>
    <name evidence="11" type="ORF">FSB_LOCUS21202</name>
</gene>
<dbReference type="Pfam" id="PF17917">
    <property type="entry name" value="RT_RNaseH"/>
    <property type="match status" value="1"/>
</dbReference>
<dbReference type="Pfam" id="PF00665">
    <property type="entry name" value="rve"/>
    <property type="match status" value="1"/>
</dbReference>
<dbReference type="InterPro" id="IPR000477">
    <property type="entry name" value="RT_dom"/>
</dbReference>
<dbReference type="Pfam" id="PF24626">
    <property type="entry name" value="SH3_Tf2-1"/>
    <property type="match status" value="1"/>
</dbReference>
<keyword evidence="8" id="KW-0695">RNA-directed DNA polymerase</keyword>
<dbReference type="Gene3D" id="1.10.340.70">
    <property type="match status" value="1"/>
</dbReference>
<dbReference type="Gene3D" id="3.30.420.10">
    <property type="entry name" value="Ribonuclease H-like superfamily/Ribonuclease H"/>
    <property type="match status" value="1"/>
</dbReference>
<evidence type="ECO:0000256" key="6">
    <source>
        <dbReference type="ARBA" id="ARBA00022759"/>
    </source>
</evidence>
<keyword evidence="6" id="KW-0255">Endonuclease</keyword>
<evidence type="ECO:0000256" key="5">
    <source>
        <dbReference type="ARBA" id="ARBA00022722"/>
    </source>
</evidence>
<dbReference type="PANTHER" id="PTHR35046:SF26">
    <property type="entry name" value="RNA-DIRECTED DNA POLYMERASE"/>
    <property type="match status" value="1"/>
</dbReference>
<keyword evidence="2" id="KW-0645">Protease</keyword>
<dbReference type="SUPFAM" id="SSF56672">
    <property type="entry name" value="DNA/RNA polymerases"/>
    <property type="match status" value="2"/>
</dbReference>
<dbReference type="Pfam" id="PF00078">
    <property type="entry name" value="RVT_1"/>
    <property type="match status" value="1"/>
</dbReference>
<evidence type="ECO:0000256" key="3">
    <source>
        <dbReference type="ARBA" id="ARBA00022679"/>
    </source>
</evidence>
<dbReference type="PROSITE" id="PS50994">
    <property type="entry name" value="INTEGRASE"/>
    <property type="match status" value="1"/>
</dbReference>
<dbReference type="Gene3D" id="2.40.70.10">
    <property type="entry name" value="Acid Proteases"/>
    <property type="match status" value="1"/>
</dbReference>
<feature type="domain" description="Integrase catalytic" evidence="10">
    <location>
        <begin position="985"/>
        <end position="1145"/>
    </location>
</feature>
<dbReference type="InterPro" id="IPR041373">
    <property type="entry name" value="RT_RNaseH"/>
</dbReference>
<dbReference type="Gene3D" id="3.10.10.10">
    <property type="entry name" value="HIV Type 1 Reverse Transcriptase, subunit A, domain 1"/>
    <property type="match status" value="1"/>
</dbReference>
<dbReference type="CDD" id="cd09274">
    <property type="entry name" value="RNase_HI_RT_Ty3"/>
    <property type="match status" value="1"/>
</dbReference>
<dbReference type="Pfam" id="PF17921">
    <property type="entry name" value="Integrase_H2C2"/>
    <property type="match status" value="1"/>
</dbReference>
<dbReference type="InterPro" id="IPR021109">
    <property type="entry name" value="Peptidase_aspartic_dom_sf"/>
</dbReference>
<evidence type="ECO:0000256" key="1">
    <source>
        <dbReference type="ARBA" id="ARBA00012493"/>
    </source>
</evidence>
<dbReference type="GO" id="GO:0008233">
    <property type="term" value="F:peptidase activity"/>
    <property type="evidence" value="ECO:0007669"/>
    <property type="project" value="UniProtKB-KW"/>
</dbReference>